<keyword evidence="4 5" id="KW-0472">Membrane</keyword>
<dbReference type="GO" id="GO:0005743">
    <property type="term" value="C:mitochondrial inner membrane"/>
    <property type="evidence" value="ECO:0007669"/>
    <property type="project" value="UniProtKB-SubCell"/>
</dbReference>
<organism evidence="7">
    <name type="scientific">Theileria annulata</name>
    <dbReference type="NCBI Taxonomy" id="5874"/>
    <lineage>
        <taxon>Eukaryota</taxon>
        <taxon>Sar</taxon>
        <taxon>Alveolata</taxon>
        <taxon>Apicomplexa</taxon>
        <taxon>Aconoidasida</taxon>
        <taxon>Piroplasmida</taxon>
        <taxon>Theileriidae</taxon>
        <taxon>Theileria</taxon>
    </lineage>
</organism>
<dbReference type="PROSITE" id="PS50895">
    <property type="entry name" value="SURF1"/>
    <property type="match status" value="1"/>
</dbReference>
<dbReference type="InterPro" id="IPR045214">
    <property type="entry name" value="Surf1/Surf4"/>
</dbReference>
<evidence type="ECO:0000256" key="1">
    <source>
        <dbReference type="ARBA" id="ARBA00004370"/>
    </source>
</evidence>
<evidence type="ECO:0000256" key="5">
    <source>
        <dbReference type="RuleBase" id="RU363076"/>
    </source>
</evidence>
<comment type="subcellular location">
    <subcellularLocation>
        <location evidence="1">Membrane</location>
    </subcellularLocation>
    <subcellularLocation>
        <location evidence="5">Mitochondrion inner membrane</location>
        <topology evidence="5">Multi-pass membrane protein</topology>
    </subcellularLocation>
</comment>
<evidence type="ECO:0000256" key="3">
    <source>
        <dbReference type="ARBA" id="ARBA00022989"/>
    </source>
</evidence>
<dbReference type="Pfam" id="PF02104">
    <property type="entry name" value="SURF1"/>
    <property type="match status" value="1"/>
</dbReference>
<dbReference type="AlphaFoldDB" id="A0A3B0NKL6"/>
<evidence type="ECO:0000313" key="7">
    <source>
        <dbReference type="EMBL" id="SVP95308.1"/>
    </source>
</evidence>
<sequence>MTVVILNKHLVTRITSNTFGRKNFLQPFIYSNSYTRLYSTKTKTIKKKDELVKKKEENIVNFGDSDVIKCTKDQWLYKPTAREIKLFLDSKPIPTRPLDLENSVVVKLVDLAKEVTSPVKSSVYFSEYGIRKGETLKLVMMWLLFTSVCMYLGFWQLKRKKWKEQVIVSRQKALKAPKIVINSLSDIIEHSKNDLDVDGLFYRVVEAHGVLDTKQQFLVGPRKSLVHEHGKEFGFNVLYPLRFKDGSSILVNMGWLNSDELFDNNIGSEWVTVRGILVSGEITENLIPSIKYKTLVLIEKLVHSITGSKLGLTKSINRPSHLVCEDSRKVYKYMDPQSIGQELFSKCPDITQKYILSVYDSYFDEDKPSLDIEHESTNDSFLKRLLNNTILNSSDSSSTNKYRTGPYRFKFQRKQKSDYLLFYADPSTHFNYALQWFLIGFSITALSVYKFFRINKVLKNLILKNLTP</sequence>
<evidence type="ECO:0000256" key="4">
    <source>
        <dbReference type="ARBA" id="ARBA00023136"/>
    </source>
</evidence>
<dbReference type="EMBL" id="UIVS01000004">
    <property type="protein sequence ID" value="SVP95308.1"/>
    <property type="molecule type" value="Genomic_DNA"/>
</dbReference>
<feature type="transmembrane region" description="Helical" evidence="5">
    <location>
        <begin position="433"/>
        <end position="452"/>
    </location>
</feature>
<protein>
    <recommendedName>
        <fullName evidence="5">SURF1-like protein</fullName>
    </recommendedName>
</protein>
<keyword evidence="5" id="KW-0999">Mitochondrion inner membrane</keyword>
<dbReference type="PANTHER" id="PTHR23427:SF2">
    <property type="entry name" value="SURFEIT LOCUS PROTEIN 1"/>
    <property type="match status" value="1"/>
</dbReference>
<evidence type="ECO:0000313" key="6">
    <source>
        <dbReference type="EMBL" id="SVP94484.1"/>
    </source>
</evidence>
<proteinExistence type="inferred from homology"/>
<dbReference type="InterPro" id="IPR002994">
    <property type="entry name" value="Surf1/Shy1"/>
</dbReference>
<comment type="function">
    <text evidence="5">Probably involved in the biogenesis of the COX complex.</text>
</comment>
<gene>
    <name evidence="6" type="ORF">TAT_000347000</name>
    <name evidence="7" type="ORF">TAV_000346800</name>
</gene>
<accession>A0A3B0NKL6</accession>
<dbReference type="VEuPathDB" id="PiroplasmaDB:TA08925"/>
<feature type="transmembrane region" description="Helical" evidence="5">
    <location>
        <begin position="138"/>
        <end position="157"/>
    </location>
</feature>
<dbReference type="EMBL" id="UIVT01000004">
    <property type="protein sequence ID" value="SVP94484.1"/>
    <property type="molecule type" value="Genomic_DNA"/>
</dbReference>
<evidence type="ECO:0000256" key="2">
    <source>
        <dbReference type="ARBA" id="ARBA00022692"/>
    </source>
</evidence>
<keyword evidence="5" id="KW-0496">Mitochondrion</keyword>
<keyword evidence="2 5" id="KW-0812">Transmembrane</keyword>
<name>A0A3B0NKL6_THEAN</name>
<dbReference type="PANTHER" id="PTHR23427">
    <property type="entry name" value="SURFEIT LOCUS PROTEIN"/>
    <property type="match status" value="1"/>
</dbReference>
<reference evidence="7" key="1">
    <citation type="submission" date="2018-07" db="EMBL/GenBank/DDBJ databases">
        <authorList>
            <person name="Quirk P.G."/>
            <person name="Krulwich T.A."/>
        </authorList>
    </citation>
    <scope>NUCLEOTIDE SEQUENCE</scope>
    <source>
        <strain evidence="7">Anand</strain>
    </source>
</reference>
<keyword evidence="3 5" id="KW-1133">Transmembrane helix</keyword>
<comment type="similarity">
    <text evidence="5">Belongs to the SURF1 family.</text>
</comment>